<reference evidence="2 3" key="1">
    <citation type="submission" date="2024-02" db="EMBL/GenBank/DDBJ databases">
        <authorList>
            <person name="Chen Y."/>
            <person name="Shah S."/>
            <person name="Dougan E. K."/>
            <person name="Thang M."/>
            <person name="Chan C."/>
        </authorList>
    </citation>
    <scope>NUCLEOTIDE SEQUENCE [LARGE SCALE GENOMIC DNA]</scope>
</reference>
<organism evidence="2 3">
    <name type="scientific">Durusdinium trenchii</name>
    <dbReference type="NCBI Taxonomy" id="1381693"/>
    <lineage>
        <taxon>Eukaryota</taxon>
        <taxon>Sar</taxon>
        <taxon>Alveolata</taxon>
        <taxon>Dinophyceae</taxon>
        <taxon>Suessiales</taxon>
        <taxon>Symbiodiniaceae</taxon>
        <taxon>Durusdinium</taxon>
    </lineage>
</organism>
<name>A0ABP0RB31_9DINO</name>
<accession>A0ABP0RB31</accession>
<comment type="caution">
    <text evidence="2">The sequence shown here is derived from an EMBL/GenBank/DDBJ whole genome shotgun (WGS) entry which is preliminary data.</text>
</comment>
<proteinExistence type="predicted"/>
<feature type="compositionally biased region" description="Basic and acidic residues" evidence="1">
    <location>
        <begin position="44"/>
        <end position="54"/>
    </location>
</feature>
<dbReference type="EMBL" id="CAXAMN010025783">
    <property type="protein sequence ID" value="CAK9097784.1"/>
    <property type="molecule type" value="Genomic_DNA"/>
</dbReference>
<evidence type="ECO:0000256" key="1">
    <source>
        <dbReference type="SAM" id="MobiDB-lite"/>
    </source>
</evidence>
<protein>
    <submittedName>
        <fullName evidence="2">Uncharacterized protein</fullName>
    </submittedName>
</protein>
<sequence>MFKDAAKRLFSHRMRFGSQASVASRAGSLRESTRRFASQASRADSVRESTRSQTFKARDNLSEFDSFAVGSTLTGVGGCGPRMSSANSDDLVAL</sequence>
<feature type="region of interest" description="Disordered" evidence="1">
    <location>
        <begin position="23"/>
        <end position="54"/>
    </location>
</feature>
<evidence type="ECO:0000313" key="2">
    <source>
        <dbReference type="EMBL" id="CAK9097784.1"/>
    </source>
</evidence>
<evidence type="ECO:0000313" key="3">
    <source>
        <dbReference type="Proteomes" id="UP001642484"/>
    </source>
</evidence>
<keyword evidence="3" id="KW-1185">Reference proteome</keyword>
<dbReference type="Proteomes" id="UP001642484">
    <property type="component" value="Unassembled WGS sequence"/>
</dbReference>
<gene>
    <name evidence="2" type="ORF">CCMP2556_LOCUS46379</name>
</gene>